<comment type="caution">
    <text evidence="2">The sequence shown here is derived from an EMBL/GenBank/DDBJ whole genome shotgun (WGS) entry which is preliminary data.</text>
</comment>
<feature type="signal peptide" evidence="1">
    <location>
        <begin position="1"/>
        <end position="22"/>
    </location>
</feature>
<proteinExistence type="predicted"/>
<keyword evidence="1" id="KW-0732">Signal</keyword>
<reference evidence="2" key="1">
    <citation type="submission" date="2022-10" db="EMBL/GenBank/DDBJ databases">
        <title>Two novel species of Flavobacterium.</title>
        <authorList>
            <person name="Liu Q."/>
            <person name="Xin Y.-H."/>
        </authorList>
    </citation>
    <scope>NUCLEOTIDE SEQUENCE</scope>
    <source>
        <strain evidence="2">LS1R49</strain>
    </source>
</reference>
<evidence type="ECO:0000313" key="2">
    <source>
        <dbReference type="EMBL" id="MCV9930622.1"/>
    </source>
</evidence>
<organism evidence="2 3">
    <name type="scientific">Flavobacterium shii</name>
    <dbReference type="NCBI Taxonomy" id="2987687"/>
    <lineage>
        <taxon>Bacteria</taxon>
        <taxon>Pseudomonadati</taxon>
        <taxon>Bacteroidota</taxon>
        <taxon>Flavobacteriia</taxon>
        <taxon>Flavobacteriales</taxon>
        <taxon>Flavobacteriaceae</taxon>
        <taxon>Flavobacterium</taxon>
    </lineage>
</organism>
<protein>
    <submittedName>
        <fullName evidence="2">PorP/SprF family type IX secretion system membrane protein</fullName>
    </submittedName>
</protein>
<evidence type="ECO:0000313" key="3">
    <source>
        <dbReference type="Proteomes" id="UP001151079"/>
    </source>
</evidence>
<name>A0A9X2ZIX3_9FLAO</name>
<keyword evidence="3" id="KW-1185">Reference proteome</keyword>
<dbReference type="InterPro" id="IPR019861">
    <property type="entry name" value="PorP/SprF_Bacteroidetes"/>
</dbReference>
<dbReference type="NCBIfam" id="TIGR03519">
    <property type="entry name" value="T9SS_PorP_fam"/>
    <property type="match status" value="1"/>
</dbReference>
<evidence type="ECO:0000256" key="1">
    <source>
        <dbReference type="SAM" id="SignalP"/>
    </source>
</evidence>
<dbReference type="Proteomes" id="UP001151079">
    <property type="component" value="Unassembled WGS sequence"/>
</dbReference>
<accession>A0A9X2ZIX3</accession>
<dbReference type="Pfam" id="PF11751">
    <property type="entry name" value="PorP_SprF"/>
    <property type="match status" value="1"/>
</dbReference>
<sequence>MRPIYIQIIIFLTILGTNTANAQLTEFQSMYFQNQYIINPAMAGFDKGLNLNVGYQRQWDPVPGNPVIMNATVDYNSGDRVGLGLKASSDKAGLINRTRILGTYAYHLPISGKDQKLNFGLSLGVNFANLDYDKIIGNQDDPTLQNFNEGGTLDGDFGISYTSKLLTIQAALPNLNSLLFEKDNDIKKYADIPIFYSAISYKIYLSNRENDFNIEPMVAYRGIKGYKDILDVGARFNMPENHINLSAFYHSNEVFSTSLGIAVDQFGFFLSYSNYVGNTGAYANNTFEFGLSYRFLD</sequence>
<gene>
    <name evidence="2" type="ORF">OIU83_23385</name>
</gene>
<feature type="chain" id="PRO_5040834384" evidence="1">
    <location>
        <begin position="23"/>
        <end position="297"/>
    </location>
</feature>
<dbReference type="EMBL" id="JAOZEW010000044">
    <property type="protein sequence ID" value="MCV9930622.1"/>
    <property type="molecule type" value="Genomic_DNA"/>
</dbReference>
<dbReference type="RefSeq" id="WP_264208686.1">
    <property type="nucleotide sequence ID" value="NZ_JAOZEW010000044.1"/>
</dbReference>
<dbReference type="AlphaFoldDB" id="A0A9X2ZIX3"/>